<name>A0A6I5ZSL9_9FIRM</name>
<proteinExistence type="predicted"/>
<dbReference type="Gene3D" id="3.40.50.360">
    <property type="match status" value="1"/>
</dbReference>
<dbReference type="EMBL" id="CP046244">
    <property type="protein sequence ID" value="QGP92547.1"/>
    <property type="molecule type" value="Genomic_DNA"/>
</dbReference>
<reference evidence="2 3" key="1">
    <citation type="submission" date="2019-11" db="EMBL/GenBank/DDBJ databases">
        <title>Genome sequence of Moorella glycerini DSM11254.</title>
        <authorList>
            <person name="Poehlein A."/>
            <person name="Boeer T."/>
            <person name="Daniel R."/>
        </authorList>
    </citation>
    <scope>NUCLEOTIDE SEQUENCE [LARGE SCALE GENOMIC DNA]</scope>
    <source>
        <strain evidence="2 3">DSM 11254</strain>
    </source>
</reference>
<evidence type="ECO:0000313" key="2">
    <source>
        <dbReference type="EMBL" id="QGP92547.1"/>
    </source>
</evidence>
<sequence>MLCEVIPLADEAKILVVFYSLYGNTAKLARAVAAGVEEVPGCAAILKRVPATMSAAYQKAQAEMRDIPLATLDDLLDVDGHLGTQPRPATHGARPGRRPGPGQAHRHRGAKSKEIIAASRHE</sequence>
<keyword evidence="3" id="KW-1185">Reference proteome</keyword>
<dbReference type="InterPro" id="IPR001226">
    <property type="entry name" value="Flavodoxin_CS"/>
</dbReference>
<protein>
    <submittedName>
        <fullName evidence="2">NAD(P)H dehydrogenase</fullName>
        <ecNumber evidence="2">1.6.5.2</ecNumber>
    </submittedName>
</protein>
<dbReference type="SUPFAM" id="SSF52218">
    <property type="entry name" value="Flavoproteins"/>
    <property type="match status" value="1"/>
</dbReference>
<feature type="region of interest" description="Disordered" evidence="1">
    <location>
        <begin position="78"/>
        <end position="122"/>
    </location>
</feature>
<dbReference type="GO" id="GO:0003955">
    <property type="term" value="F:NAD(P)H dehydrogenase (quinone) activity"/>
    <property type="evidence" value="ECO:0007669"/>
    <property type="project" value="UniProtKB-EC"/>
</dbReference>
<keyword evidence="2" id="KW-0560">Oxidoreductase</keyword>
<dbReference type="GO" id="GO:0009055">
    <property type="term" value="F:electron transfer activity"/>
    <property type="evidence" value="ECO:0007669"/>
    <property type="project" value="InterPro"/>
</dbReference>
<dbReference type="InterPro" id="IPR029039">
    <property type="entry name" value="Flavoprotein-like_sf"/>
</dbReference>
<dbReference type="EC" id="1.6.5.2" evidence="2"/>
<organism evidence="2 3">
    <name type="scientific">Neomoorella glycerini</name>
    <dbReference type="NCBI Taxonomy" id="55779"/>
    <lineage>
        <taxon>Bacteria</taxon>
        <taxon>Bacillati</taxon>
        <taxon>Bacillota</taxon>
        <taxon>Clostridia</taxon>
        <taxon>Neomoorellales</taxon>
        <taxon>Neomoorellaceae</taxon>
        <taxon>Neomoorella</taxon>
    </lineage>
</organism>
<evidence type="ECO:0000256" key="1">
    <source>
        <dbReference type="SAM" id="MobiDB-lite"/>
    </source>
</evidence>
<dbReference type="AlphaFoldDB" id="A0A6I5ZSL9"/>
<gene>
    <name evidence="2" type="ORF">MGLY_19300</name>
</gene>
<dbReference type="PROSITE" id="PS00201">
    <property type="entry name" value="FLAVODOXIN"/>
    <property type="match status" value="1"/>
</dbReference>
<feature type="compositionally biased region" description="Basic and acidic residues" evidence="1">
    <location>
        <begin position="111"/>
        <end position="122"/>
    </location>
</feature>
<evidence type="ECO:0000313" key="3">
    <source>
        <dbReference type="Proteomes" id="UP000425916"/>
    </source>
</evidence>
<feature type="compositionally biased region" description="Low complexity" evidence="1">
    <location>
        <begin position="81"/>
        <end position="93"/>
    </location>
</feature>
<dbReference type="GO" id="GO:0010181">
    <property type="term" value="F:FMN binding"/>
    <property type="evidence" value="ECO:0007669"/>
    <property type="project" value="InterPro"/>
</dbReference>
<dbReference type="Proteomes" id="UP000425916">
    <property type="component" value="Chromosome"/>
</dbReference>
<accession>A0A6I5ZSL9</accession>